<dbReference type="Proteomes" id="UP000189670">
    <property type="component" value="Unassembled WGS sequence"/>
</dbReference>
<sequence>MIYKHFNCNENVVFQYCNIIGSGGSGINWDTSLGIDGGGNIDADPLFKNPEIFDFHLTRHSPCIDTGNPNDDYSNEPSPNGNRINMGAYGNTSEAYVKNGLFVSPLLKRIPSSNGTTSFYIEDCINCSAKTNDSWLSIIHMTKDIMEIEYRRNFGTARKGKISISEPSGISVSAEILQYGIITVGKNEKYTSLQDAIDNSSDLDTIIVKKGEYEGFHSKLNNYCTLKILSLDGPNQTNIISSFILEDFYK</sequence>
<dbReference type="SUPFAM" id="SSF51126">
    <property type="entry name" value="Pectin lyase-like"/>
    <property type="match status" value="2"/>
</dbReference>
<accession>A0A1V1NZ39</accession>
<gene>
    <name evidence="1" type="ORF">OMM_11129</name>
</gene>
<organism evidence="1 2">
    <name type="scientific">Candidatus Magnetoglobus multicellularis str. Araruama</name>
    <dbReference type="NCBI Taxonomy" id="890399"/>
    <lineage>
        <taxon>Bacteria</taxon>
        <taxon>Pseudomonadati</taxon>
        <taxon>Thermodesulfobacteriota</taxon>
        <taxon>Desulfobacteria</taxon>
        <taxon>Desulfobacterales</taxon>
        <taxon>Desulfobacteraceae</taxon>
        <taxon>Candidatus Magnetoglobus</taxon>
    </lineage>
</organism>
<dbReference type="EMBL" id="ATBP01001179">
    <property type="protein sequence ID" value="ETR67869.1"/>
    <property type="molecule type" value="Genomic_DNA"/>
</dbReference>
<reference evidence="2" key="1">
    <citation type="submission" date="2012-11" db="EMBL/GenBank/DDBJ databases">
        <authorList>
            <person name="Lucero-Rivera Y.E."/>
            <person name="Tovar-Ramirez D."/>
        </authorList>
    </citation>
    <scope>NUCLEOTIDE SEQUENCE [LARGE SCALE GENOMIC DNA]</scope>
    <source>
        <strain evidence="2">Araruama</strain>
    </source>
</reference>
<comment type="caution">
    <text evidence="1">The sequence shown here is derived from an EMBL/GenBank/DDBJ whole genome shotgun (WGS) entry which is preliminary data.</text>
</comment>
<dbReference type="InterPro" id="IPR011050">
    <property type="entry name" value="Pectin_lyase_fold/virulence"/>
</dbReference>
<dbReference type="AlphaFoldDB" id="A0A1V1NZ39"/>
<name>A0A1V1NZ39_9BACT</name>
<evidence type="ECO:0000313" key="2">
    <source>
        <dbReference type="Proteomes" id="UP000189670"/>
    </source>
</evidence>
<evidence type="ECO:0000313" key="1">
    <source>
        <dbReference type="EMBL" id="ETR67869.1"/>
    </source>
</evidence>
<proteinExistence type="predicted"/>
<protein>
    <submittedName>
        <fullName evidence="1">Uncharacterized protein</fullName>
    </submittedName>
</protein>